<feature type="compositionally biased region" description="Polar residues" evidence="1">
    <location>
        <begin position="43"/>
        <end position="75"/>
    </location>
</feature>
<evidence type="ECO:0000313" key="2">
    <source>
        <dbReference type="EMBL" id="KAF2115624.1"/>
    </source>
</evidence>
<evidence type="ECO:0000256" key="1">
    <source>
        <dbReference type="SAM" id="MobiDB-lite"/>
    </source>
</evidence>
<evidence type="ECO:0008006" key="4">
    <source>
        <dbReference type="Google" id="ProtNLM"/>
    </source>
</evidence>
<keyword evidence="3" id="KW-1185">Reference proteome</keyword>
<feature type="compositionally biased region" description="Polar residues" evidence="1">
    <location>
        <begin position="148"/>
        <end position="158"/>
    </location>
</feature>
<reference evidence="2" key="1">
    <citation type="journal article" date="2020" name="Stud. Mycol.">
        <title>101 Dothideomycetes genomes: a test case for predicting lifestyles and emergence of pathogens.</title>
        <authorList>
            <person name="Haridas S."/>
            <person name="Albert R."/>
            <person name="Binder M."/>
            <person name="Bloem J."/>
            <person name="Labutti K."/>
            <person name="Salamov A."/>
            <person name="Andreopoulos B."/>
            <person name="Baker S."/>
            <person name="Barry K."/>
            <person name="Bills G."/>
            <person name="Bluhm B."/>
            <person name="Cannon C."/>
            <person name="Castanera R."/>
            <person name="Culley D."/>
            <person name="Daum C."/>
            <person name="Ezra D."/>
            <person name="Gonzalez J."/>
            <person name="Henrissat B."/>
            <person name="Kuo A."/>
            <person name="Liang C."/>
            <person name="Lipzen A."/>
            <person name="Lutzoni F."/>
            <person name="Magnuson J."/>
            <person name="Mondo S."/>
            <person name="Nolan M."/>
            <person name="Ohm R."/>
            <person name="Pangilinan J."/>
            <person name="Park H.-J."/>
            <person name="Ramirez L."/>
            <person name="Alfaro M."/>
            <person name="Sun H."/>
            <person name="Tritt A."/>
            <person name="Yoshinaga Y."/>
            <person name="Zwiers L.-H."/>
            <person name="Turgeon B."/>
            <person name="Goodwin S."/>
            <person name="Spatafora J."/>
            <person name="Crous P."/>
            <person name="Grigoriev I."/>
        </authorList>
    </citation>
    <scope>NUCLEOTIDE SEQUENCE</scope>
    <source>
        <strain evidence="2">CBS 627.86</strain>
    </source>
</reference>
<feature type="compositionally biased region" description="Basic and acidic residues" evidence="1">
    <location>
        <begin position="159"/>
        <end position="169"/>
    </location>
</feature>
<dbReference type="Proteomes" id="UP000799770">
    <property type="component" value="Unassembled WGS sequence"/>
</dbReference>
<feature type="region of interest" description="Disordered" evidence="1">
    <location>
        <begin position="148"/>
        <end position="169"/>
    </location>
</feature>
<name>A0A6A5Z965_9PLEO</name>
<gene>
    <name evidence="2" type="ORF">BDV96DRAFT_645814</name>
</gene>
<feature type="region of interest" description="Disordered" evidence="1">
    <location>
        <begin position="1"/>
        <end position="23"/>
    </location>
</feature>
<dbReference type="EMBL" id="ML977322">
    <property type="protein sequence ID" value="KAF2115624.1"/>
    <property type="molecule type" value="Genomic_DNA"/>
</dbReference>
<sequence>MATRVENFLKVPQPLPKQALGLPYEDYEARQARKRISDCYQSVASCSSRSSFNTTATGSTSHSRKASTGTTSSSKPRSHEERLTNSKVRYATRAALEPGFVPETDGRDNTPRKLGRAVEYYSDDGKPPIPKHIVDEFNRRWHKDYESNNTDRTVPDFSSKSEQRRYRSVVKGDPDVTKMLTHVEQYQRSYGSEGSQPPMYREDSERRPVRMMEQAMAHVRSDFDWDSSDADSEVDVELKKQKVLRKSILRRLPVAH</sequence>
<feature type="region of interest" description="Disordered" evidence="1">
    <location>
        <begin position="43"/>
        <end position="113"/>
    </location>
</feature>
<accession>A0A6A5Z965</accession>
<dbReference type="AlphaFoldDB" id="A0A6A5Z965"/>
<evidence type="ECO:0000313" key="3">
    <source>
        <dbReference type="Proteomes" id="UP000799770"/>
    </source>
</evidence>
<protein>
    <recommendedName>
        <fullName evidence="4">Pal1 cell morphology protein-domain-containing protein</fullName>
    </recommendedName>
</protein>
<organism evidence="2 3">
    <name type="scientific">Lophiotrema nucula</name>
    <dbReference type="NCBI Taxonomy" id="690887"/>
    <lineage>
        <taxon>Eukaryota</taxon>
        <taxon>Fungi</taxon>
        <taxon>Dikarya</taxon>
        <taxon>Ascomycota</taxon>
        <taxon>Pezizomycotina</taxon>
        <taxon>Dothideomycetes</taxon>
        <taxon>Pleosporomycetidae</taxon>
        <taxon>Pleosporales</taxon>
        <taxon>Lophiotremataceae</taxon>
        <taxon>Lophiotrema</taxon>
    </lineage>
</organism>
<proteinExistence type="predicted"/>
<dbReference type="OrthoDB" id="3756612at2759"/>